<dbReference type="AlphaFoldDB" id="A0A2T1DWD0"/>
<comment type="caution">
    <text evidence="2">The sequence shown here is derived from an EMBL/GenBank/DDBJ whole genome shotgun (WGS) entry which is preliminary data.</text>
</comment>
<evidence type="ECO:0000313" key="3">
    <source>
        <dbReference type="Proteomes" id="UP000239576"/>
    </source>
</evidence>
<dbReference type="RefSeq" id="WP_106259585.1">
    <property type="nucleotide sequence ID" value="NZ_CAWNSW010000111.1"/>
</dbReference>
<dbReference type="OrthoDB" id="5768410at2"/>
<dbReference type="Proteomes" id="UP000239576">
    <property type="component" value="Unassembled WGS sequence"/>
</dbReference>
<dbReference type="InterPro" id="IPR008538">
    <property type="entry name" value="Uma2"/>
</dbReference>
<proteinExistence type="predicted"/>
<dbReference type="PANTHER" id="PTHR47152:SF4">
    <property type="entry name" value="SLR0445 PROTEIN"/>
    <property type="match status" value="1"/>
</dbReference>
<reference evidence="3" key="1">
    <citation type="submission" date="2018-02" db="EMBL/GenBank/DDBJ databases">
        <authorList>
            <person name="Moore K."/>
            <person name="Momper L."/>
        </authorList>
    </citation>
    <scope>NUCLEOTIDE SEQUENCE [LARGE SCALE GENOMIC DNA]</scope>
    <source>
        <strain evidence="3">ULC18</strain>
    </source>
</reference>
<dbReference type="Gene3D" id="3.90.1570.10">
    <property type="entry name" value="tt1808, chain A"/>
    <property type="match status" value="1"/>
</dbReference>
<feature type="domain" description="Putative restriction endonuclease" evidence="1">
    <location>
        <begin position="23"/>
        <end position="155"/>
    </location>
</feature>
<organism evidence="2 3">
    <name type="scientific">Stenomitos frigidus ULC18</name>
    <dbReference type="NCBI Taxonomy" id="2107698"/>
    <lineage>
        <taxon>Bacteria</taxon>
        <taxon>Bacillati</taxon>
        <taxon>Cyanobacteriota</taxon>
        <taxon>Cyanophyceae</taxon>
        <taxon>Leptolyngbyales</taxon>
        <taxon>Leptolyngbyaceae</taxon>
        <taxon>Stenomitos</taxon>
    </lineage>
</organism>
<evidence type="ECO:0000313" key="2">
    <source>
        <dbReference type="EMBL" id="PSB24772.1"/>
    </source>
</evidence>
<dbReference type="EMBL" id="PVWK01000140">
    <property type="protein sequence ID" value="PSB24772.1"/>
    <property type="molecule type" value="Genomic_DNA"/>
</dbReference>
<dbReference type="InterPro" id="IPR012296">
    <property type="entry name" value="Nuclease_put_TT1808"/>
</dbReference>
<protein>
    <recommendedName>
        <fullName evidence="1">Putative restriction endonuclease domain-containing protein</fullName>
    </recommendedName>
</protein>
<evidence type="ECO:0000259" key="1">
    <source>
        <dbReference type="Pfam" id="PF05685"/>
    </source>
</evidence>
<reference evidence="2 3" key="2">
    <citation type="submission" date="2018-03" db="EMBL/GenBank/DDBJ databases">
        <title>The ancient ancestry and fast evolution of plastids.</title>
        <authorList>
            <person name="Moore K.R."/>
            <person name="Magnabosco C."/>
            <person name="Momper L."/>
            <person name="Gold D.A."/>
            <person name="Bosak T."/>
            <person name="Fournier G.P."/>
        </authorList>
    </citation>
    <scope>NUCLEOTIDE SEQUENCE [LARGE SCALE GENOMIC DNA]</scope>
    <source>
        <strain evidence="2 3">ULC18</strain>
    </source>
</reference>
<dbReference type="CDD" id="cd06260">
    <property type="entry name" value="DUF820-like"/>
    <property type="match status" value="1"/>
</dbReference>
<accession>A0A2T1DWD0</accession>
<keyword evidence="3" id="KW-1185">Reference proteome</keyword>
<dbReference type="PANTHER" id="PTHR47152">
    <property type="entry name" value="SLR2084 PROTEIN-RELATED"/>
    <property type="match status" value="1"/>
</dbReference>
<name>A0A2T1DWD0_9CYAN</name>
<gene>
    <name evidence="2" type="ORF">C7B82_25520</name>
</gene>
<sequence length="199" mass="22564">MAYLIEPPIQQTDQQVVLFGVSWQQYENLLATLGDFPGLRMTYLEGGLEILMPSSEHEMLKKVIARLLERYAEELDIPLHGYGSTTFRKEAKASGLEPDECYCVSTLKDIPDLAIEVILTSGGLDKLDVYKGLEIPEVLLWQNNQLILYDLRGESRSVASRSQFFPDLDLALLAQYVNPKEQPQAVKRFIAMLRQAQND</sequence>
<dbReference type="Pfam" id="PF05685">
    <property type="entry name" value="Uma2"/>
    <property type="match status" value="1"/>
</dbReference>